<dbReference type="STRING" id="868131.MSWAN_0517"/>
<dbReference type="PANTHER" id="PTHR10846">
    <property type="entry name" value="SODIUM/POTASSIUM/CALCIUM EXCHANGER"/>
    <property type="match status" value="1"/>
</dbReference>
<feature type="domain" description="Sodium/calcium exchanger membrane region" evidence="7">
    <location>
        <begin position="7"/>
        <end position="149"/>
    </location>
</feature>
<evidence type="ECO:0000256" key="1">
    <source>
        <dbReference type="ARBA" id="ARBA00004141"/>
    </source>
</evidence>
<keyword evidence="9" id="KW-1185">Reference proteome</keyword>
<keyword evidence="5" id="KW-0175">Coiled coil</keyword>
<dbReference type="GeneID" id="10668004"/>
<protein>
    <submittedName>
        <fullName evidence="8">Na+/Ca+ antiporter, CaCA family</fullName>
    </submittedName>
</protein>
<dbReference type="RefSeq" id="WP_013825058.1">
    <property type="nucleotide sequence ID" value="NC_015574.1"/>
</dbReference>
<dbReference type="Pfam" id="PF01699">
    <property type="entry name" value="Na_Ca_ex"/>
    <property type="match status" value="2"/>
</dbReference>
<evidence type="ECO:0000256" key="6">
    <source>
        <dbReference type="SAM" id="Phobius"/>
    </source>
</evidence>
<evidence type="ECO:0000256" key="2">
    <source>
        <dbReference type="ARBA" id="ARBA00022692"/>
    </source>
</evidence>
<evidence type="ECO:0000259" key="7">
    <source>
        <dbReference type="Pfam" id="PF01699"/>
    </source>
</evidence>
<gene>
    <name evidence="8" type="ordered locus">MSWAN_0517</name>
</gene>
<keyword evidence="4 6" id="KW-0472">Membrane</keyword>
<feature type="transmembrane region" description="Helical" evidence="6">
    <location>
        <begin position="132"/>
        <end position="149"/>
    </location>
</feature>
<proteinExistence type="predicted"/>
<feature type="domain" description="Sodium/calcium exchanger membrane region" evidence="7">
    <location>
        <begin position="200"/>
        <end position="339"/>
    </location>
</feature>
<dbReference type="EMBL" id="CP002772">
    <property type="protein sequence ID" value="AEG17556.1"/>
    <property type="molecule type" value="Genomic_DNA"/>
</dbReference>
<dbReference type="GO" id="GO:0005262">
    <property type="term" value="F:calcium channel activity"/>
    <property type="evidence" value="ECO:0007669"/>
    <property type="project" value="TreeGrafter"/>
</dbReference>
<accession>F6D521</accession>
<evidence type="ECO:0000313" key="8">
    <source>
        <dbReference type="EMBL" id="AEG17556.1"/>
    </source>
</evidence>
<reference evidence="8 9" key="1">
    <citation type="journal article" date="2014" name="Int. J. Syst. Evol. Microbiol.">
        <title>Methanobacterium paludis sp. nov. and a novel strain of Methanobacterium lacus isolated from northern peatlands.</title>
        <authorList>
            <person name="Cadillo-Quiroz H."/>
            <person name="Brauer S.L."/>
            <person name="Goodson N."/>
            <person name="Yavitt J.B."/>
            <person name="Zinder S.H."/>
        </authorList>
    </citation>
    <scope>NUCLEOTIDE SEQUENCE [LARGE SCALE GENOMIC DNA]</scope>
    <source>
        <strain evidence="9">DSM 25820 / JCM 18151 / SWAN1</strain>
    </source>
</reference>
<dbReference type="HOGENOM" id="CLU_007948_0_3_2"/>
<feature type="transmembrane region" description="Helical" evidence="6">
    <location>
        <begin position="199"/>
        <end position="221"/>
    </location>
</feature>
<evidence type="ECO:0000256" key="4">
    <source>
        <dbReference type="ARBA" id="ARBA00023136"/>
    </source>
</evidence>
<feature type="transmembrane region" description="Helical" evidence="6">
    <location>
        <begin position="322"/>
        <end position="341"/>
    </location>
</feature>
<dbReference type="GO" id="GO:0008273">
    <property type="term" value="F:calcium, potassium:sodium antiporter activity"/>
    <property type="evidence" value="ECO:0007669"/>
    <property type="project" value="TreeGrafter"/>
</dbReference>
<feature type="transmembrane region" description="Helical" evidence="6">
    <location>
        <begin position="267"/>
        <end position="288"/>
    </location>
</feature>
<dbReference type="PANTHER" id="PTHR10846:SF8">
    <property type="entry name" value="INNER MEMBRANE PROTEIN YRBG"/>
    <property type="match status" value="1"/>
</dbReference>
<evidence type="ECO:0000313" key="9">
    <source>
        <dbReference type="Proteomes" id="UP000009231"/>
    </source>
</evidence>
<organism evidence="8 9">
    <name type="scientific">Methanobacterium paludis (strain DSM 25820 / JCM 18151 / SWAN1)</name>
    <dbReference type="NCBI Taxonomy" id="868131"/>
    <lineage>
        <taxon>Archaea</taxon>
        <taxon>Methanobacteriati</taxon>
        <taxon>Methanobacteriota</taxon>
        <taxon>Methanomada group</taxon>
        <taxon>Methanobacteria</taxon>
        <taxon>Methanobacteriales</taxon>
        <taxon>Methanobacteriaceae</taxon>
        <taxon>Methanobacterium</taxon>
    </lineage>
</organism>
<dbReference type="KEGG" id="mew:MSWAN_0517"/>
<dbReference type="InterPro" id="IPR004837">
    <property type="entry name" value="NaCa_Exmemb"/>
</dbReference>
<feature type="transmembrane region" description="Helical" evidence="6">
    <location>
        <begin position="71"/>
        <end position="98"/>
    </location>
</feature>
<dbReference type="AlphaFoldDB" id="F6D521"/>
<dbReference type="Gene3D" id="1.20.1420.30">
    <property type="entry name" value="NCX, central ion-binding region"/>
    <property type="match status" value="2"/>
</dbReference>
<dbReference type="eggNOG" id="arCOG02881">
    <property type="taxonomic scope" value="Archaea"/>
</dbReference>
<name>F6D521_METPW</name>
<comment type="subcellular location">
    <subcellularLocation>
        <location evidence="1">Membrane</location>
        <topology evidence="1">Multi-pass membrane protein</topology>
    </subcellularLocation>
</comment>
<feature type="transmembrane region" description="Helical" evidence="6">
    <location>
        <begin position="294"/>
        <end position="313"/>
    </location>
</feature>
<dbReference type="InterPro" id="IPR044880">
    <property type="entry name" value="NCX_ion-bd_dom_sf"/>
</dbReference>
<sequence length="343" mass="37305">MNMVIVYVLALIASLFLVIKTADVFVDNLVEIGEAKGISQIILGVTASAVGTSLPEFGSAIIAILSGTPDIGVGVVIGSNIWNIAGILGISAFVAGVIETNKEELRRDGIMTLITALILMFFMIFMTKLNAAVGIIMIAAYCVYLWFLIKKQKEHSLEQKNNAENAENENLKIEDEVENRDENEIKEGIKKEHNLKRNYIMGLVGIAGLVIGCKIMVWSGVGIAEIMNIPQMIIGLFALAIGTSAPELVVTLSSAMKRLHSLSMGTILGSNIFNILIGIGVPSLFMAIPIERLSVTFDAPVMIFVTSLLLIMASRKKKLTRWAGLVLMLVYIAYITIRIYISV</sequence>
<dbReference type="GO" id="GO:0006874">
    <property type="term" value="P:intracellular calcium ion homeostasis"/>
    <property type="evidence" value="ECO:0007669"/>
    <property type="project" value="TreeGrafter"/>
</dbReference>
<evidence type="ECO:0000256" key="5">
    <source>
        <dbReference type="SAM" id="Coils"/>
    </source>
</evidence>
<keyword evidence="2 6" id="KW-0812">Transmembrane</keyword>
<feature type="coiled-coil region" evidence="5">
    <location>
        <begin position="149"/>
        <end position="183"/>
    </location>
</feature>
<dbReference type="GO" id="GO:0005886">
    <property type="term" value="C:plasma membrane"/>
    <property type="evidence" value="ECO:0007669"/>
    <property type="project" value="TreeGrafter"/>
</dbReference>
<dbReference type="Proteomes" id="UP000009231">
    <property type="component" value="Chromosome"/>
</dbReference>
<feature type="transmembrane region" description="Helical" evidence="6">
    <location>
        <begin position="38"/>
        <end position="65"/>
    </location>
</feature>
<feature type="transmembrane region" description="Helical" evidence="6">
    <location>
        <begin position="6"/>
        <end position="26"/>
    </location>
</feature>
<keyword evidence="3 6" id="KW-1133">Transmembrane helix</keyword>
<dbReference type="InterPro" id="IPR004481">
    <property type="entry name" value="K/Na/Ca-exchanger"/>
</dbReference>
<feature type="transmembrane region" description="Helical" evidence="6">
    <location>
        <begin position="110"/>
        <end position="126"/>
    </location>
</feature>
<evidence type="ECO:0000256" key="3">
    <source>
        <dbReference type="ARBA" id="ARBA00022989"/>
    </source>
</evidence>
<dbReference type="NCBIfam" id="TIGR00367">
    <property type="entry name" value="calcium/sodium antiporter"/>
    <property type="match status" value="1"/>
</dbReference>
<feature type="transmembrane region" description="Helical" evidence="6">
    <location>
        <begin position="233"/>
        <end position="255"/>
    </location>
</feature>